<accession>A0A0D2VRK7</accession>
<dbReference type="InterPro" id="IPR032862">
    <property type="entry name" value="ALKBH6"/>
</dbReference>
<evidence type="ECO:0000313" key="11">
    <source>
        <dbReference type="Proteomes" id="UP000008743"/>
    </source>
</evidence>
<keyword evidence="4" id="KW-0223">Dioxygenase</keyword>
<dbReference type="GO" id="GO:0006508">
    <property type="term" value="P:proteolysis"/>
    <property type="evidence" value="ECO:0007669"/>
    <property type="project" value="UniProtKB-KW"/>
</dbReference>
<dbReference type="RefSeq" id="XP_004348120.1">
    <property type="nucleotide sequence ID" value="XM_004348070.1"/>
</dbReference>
<evidence type="ECO:0000256" key="6">
    <source>
        <dbReference type="ARBA" id="ARBA00023004"/>
    </source>
</evidence>
<evidence type="ECO:0000313" key="10">
    <source>
        <dbReference type="EMBL" id="KJE93517.1"/>
    </source>
</evidence>
<dbReference type="Proteomes" id="UP000008743">
    <property type="component" value="Unassembled WGS sequence"/>
</dbReference>
<dbReference type="PROSITE" id="PS51471">
    <property type="entry name" value="FE2OG_OXY"/>
    <property type="match status" value="1"/>
</dbReference>
<sequence>MTEPQFESLENFRITKAPPSVLYVPNFITDNEASYFWDQVHAAPKVKWTALKDRRLQNWGGTQTAKGMIAEPLPRWLQLLAERMHTTGVFGSLVPNHVLVNEYLPGQGIMPHEDGPFFSPVITTINLGSHCVIKFYRPRDSDIVSETANGREGSDSDNPATTNSRHSLESRRVTSLFLEPNSLLVLREDMYTRFLHGIEPVPQDSLAEVRATCANAAQCPSLAAASDDVLARSTRVSLTIRHAPNTIKLKFKLGGK</sequence>
<dbReference type="InterPro" id="IPR027450">
    <property type="entry name" value="AlkB-like"/>
</dbReference>
<dbReference type="STRING" id="595528.A0A0D2VRK7"/>
<name>A0A0D2VRK7_CAPO3</name>
<dbReference type="eggNOG" id="KOG3200">
    <property type="taxonomic scope" value="Eukaryota"/>
</dbReference>
<dbReference type="PhylomeDB" id="A0A0D2VRK7"/>
<feature type="domain" description="Fe2OG dioxygenase" evidence="9">
    <location>
        <begin position="94"/>
        <end position="244"/>
    </location>
</feature>
<dbReference type="AlphaFoldDB" id="A0A0D2VRK7"/>
<evidence type="ECO:0000256" key="2">
    <source>
        <dbReference type="ARBA" id="ARBA00007879"/>
    </source>
</evidence>
<gene>
    <name evidence="10" type="ORF">CAOG_004295</name>
</gene>
<keyword evidence="6" id="KW-0408">Iron</keyword>
<dbReference type="GO" id="GO:0046872">
    <property type="term" value="F:metal ion binding"/>
    <property type="evidence" value="ECO:0007669"/>
    <property type="project" value="UniProtKB-KW"/>
</dbReference>
<keyword evidence="7" id="KW-0539">Nucleus</keyword>
<reference evidence="11" key="1">
    <citation type="submission" date="2011-02" db="EMBL/GenBank/DDBJ databases">
        <title>The Genome Sequence of Capsaspora owczarzaki ATCC 30864.</title>
        <authorList>
            <person name="Russ C."/>
            <person name="Cuomo C."/>
            <person name="Burger G."/>
            <person name="Gray M.W."/>
            <person name="Holland P.W.H."/>
            <person name="King N."/>
            <person name="Lang F.B.F."/>
            <person name="Roger A.J."/>
            <person name="Ruiz-Trillo I."/>
            <person name="Young S.K."/>
            <person name="Zeng Q."/>
            <person name="Gargeya S."/>
            <person name="Alvarado L."/>
            <person name="Berlin A."/>
            <person name="Chapman S.B."/>
            <person name="Chen Z."/>
            <person name="Freedman E."/>
            <person name="Gellesch M."/>
            <person name="Goldberg J."/>
            <person name="Griggs A."/>
            <person name="Gujja S."/>
            <person name="Heilman E."/>
            <person name="Heiman D."/>
            <person name="Howarth C."/>
            <person name="Mehta T."/>
            <person name="Neiman D."/>
            <person name="Pearson M."/>
            <person name="Roberts A."/>
            <person name="Saif S."/>
            <person name="Shea T."/>
            <person name="Shenoy N."/>
            <person name="Sisk P."/>
            <person name="Stolte C."/>
            <person name="Sykes S."/>
            <person name="White J."/>
            <person name="Yandava C."/>
            <person name="Haas B."/>
            <person name="Nusbaum C."/>
            <person name="Birren B."/>
        </authorList>
    </citation>
    <scope>NUCLEOTIDE SEQUENCE</scope>
    <source>
        <strain evidence="11">ATCC 30864</strain>
    </source>
</reference>
<protein>
    <submittedName>
        <fullName evidence="10">Calcium-dependent cysteine protease</fullName>
    </submittedName>
</protein>
<evidence type="ECO:0000256" key="1">
    <source>
        <dbReference type="ARBA" id="ARBA00004123"/>
    </source>
</evidence>
<dbReference type="GO" id="GO:0005634">
    <property type="term" value="C:nucleus"/>
    <property type="evidence" value="ECO:0007669"/>
    <property type="project" value="UniProtKB-SubCell"/>
</dbReference>
<dbReference type="GO" id="GO:0008233">
    <property type="term" value="F:peptidase activity"/>
    <property type="evidence" value="ECO:0007669"/>
    <property type="project" value="UniProtKB-KW"/>
</dbReference>
<comment type="subcellular location">
    <subcellularLocation>
        <location evidence="1">Nucleus</location>
    </subcellularLocation>
</comment>
<dbReference type="PANTHER" id="PTHR46030">
    <property type="entry name" value="ALPHA-KETOGLUTARATE-DEPENDENT DIOXYGENASE ALKB HOMOLOG 6"/>
    <property type="match status" value="1"/>
</dbReference>
<evidence type="ECO:0000256" key="3">
    <source>
        <dbReference type="ARBA" id="ARBA00022723"/>
    </source>
</evidence>
<dbReference type="GO" id="GO:0051213">
    <property type="term" value="F:dioxygenase activity"/>
    <property type="evidence" value="ECO:0007669"/>
    <property type="project" value="UniProtKB-KW"/>
</dbReference>
<dbReference type="OrthoDB" id="412814at2759"/>
<dbReference type="Pfam" id="PF13532">
    <property type="entry name" value="2OG-FeII_Oxy_2"/>
    <property type="match status" value="1"/>
</dbReference>
<evidence type="ECO:0000256" key="4">
    <source>
        <dbReference type="ARBA" id="ARBA00022964"/>
    </source>
</evidence>
<evidence type="ECO:0000256" key="5">
    <source>
        <dbReference type="ARBA" id="ARBA00023002"/>
    </source>
</evidence>
<proteinExistence type="inferred from homology"/>
<evidence type="ECO:0000256" key="8">
    <source>
        <dbReference type="SAM" id="MobiDB-lite"/>
    </source>
</evidence>
<keyword evidence="11" id="KW-1185">Reference proteome</keyword>
<feature type="region of interest" description="Disordered" evidence="8">
    <location>
        <begin position="145"/>
        <end position="167"/>
    </location>
</feature>
<keyword evidence="10" id="KW-0378">Hydrolase</keyword>
<dbReference type="EMBL" id="KE346365">
    <property type="protein sequence ID" value="KJE93517.1"/>
    <property type="molecule type" value="Genomic_DNA"/>
</dbReference>
<keyword evidence="5" id="KW-0560">Oxidoreductase</keyword>
<organism evidence="10 11">
    <name type="scientific">Capsaspora owczarzaki (strain ATCC 30864)</name>
    <dbReference type="NCBI Taxonomy" id="595528"/>
    <lineage>
        <taxon>Eukaryota</taxon>
        <taxon>Filasterea</taxon>
        <taxon>Capsaspora</taxon>
    </lineage>
</organism>
<evidence type="ECO:0000259" key="9">
    <source>
        <dbReference type="PROSITE" id="PS51471"/>
    </source>
</evidence>
<dbReference type="InterPro" id="IPR005123">
    <property type="entry name" value="Oxoglu/Fe-dep_dioxygenase_dom"/>
</dbReference>
<dbReference type="InParanoid" id="A0A0D2VRK7"/>
<dbReference type="Gene3D" id="2.60.120.590">
    <property type="entry name" value="Alpha-ketoglutarate-dependent dioxygenase AlkB-like"/>
    <property type="match status" value="1"/>
</dbReference>
<dbReference type="InterPro" id="IPR037151">
    <property type="entry name" value="AlkB-like_sf"/>
</dbReference>
<comment type="similarity">
    <text evidence="2">Belongs to the alkB family.</text>
</comment>
<dbReference type="OMA" id="KSPKTKW"/>
<evidence type="ECO:0000256" key="7">
    <source>
        <dbReference type="ARBA" id="ARBA00023242"/>
    </source>
</evidence>
<dbReference type="SUPFAM" id="SSF51197">
    <property type="entry name" value="Clavaminate synthase-like"/>
    <property type="match status" value="1"/>
</dbReference>
<dbReference type="PANTHER" id="PTHR46030:SF1">
    <property type="entry name" value="ALPHA-KETOGLUTARATE-DEPENDENT DIOXYGENASE ALKB HOMOLOG 6"/>
    <property type="match status" value="1"/>
</dbReference>
<keyword evidence="3" id="KW-0479">Metal-binding</keyword>
<feature type="compositionally biased region" description="Polar residues" evidence="8">
    <location>
        <begin position="156"/>
        <end position="165"/>
    </location>
</feature>
<keyword evidence="10" id="KW-0645">Protease</keyword>